<accession>A0A1A0Q3I1</accession>
<comment type="caution">
    <text evidence="1">The sequence shown here is derived from an EMBL/GenBank/DDBJ whole genome shotgun (WGS) entry which is preliminary data.</text>
</comment>
<reference evidence="1 2" key="1">
    <citation type="submission" date="2017-02" db="EMBL/GenBank/DDBJ databases">
        <title>The new phylogeny of genus Mycobacterium.</title>
        <authorList>
            <person name="Tortoli E."/>
            <person name="Trovato A."/>
            <person name="Cirillo D.M."/>
        </authorList>
    </citation>
    <scope>NUCLEOTIDE SEQUENCE [LARGE SCALE GENOMIC DNA]</scope>
    <source>
        <strain evidence="1 2">FI-09383</strain>
    </source>
</reference>
<dbReference type="AlphaFoldDB" id="A0A0M2ZJJ0"/>
<dbReference type="STRING" id="81858.BST23_24180"/>
<name>A0A0M2ZJJ0_9MYCO</name>
<accession>A0A0M2ZJJ0</accession>
<evidence type="ECO:0000313" key="1">
    <source>
        <dbReference type="EMBL" id="ORA59576.1"/>
    </source>
</evidence>
<gene>
    <name evidence="1" type="ORF">BST23_24180</name>
</gene>
<protein>
    <submittedName>
        <fullName evidence="1">Uncharacterized protein</fullName>
    </submittedName>
</protein>
<evidence type="ECO:0000313" key="2">
    <source>
        <dbReference type="Proteomes" id="UP000192772"/>
    </source>
</evidence>
<dbReference type="EMBL" id="MVHP01000043">
    <property type="protein sequence ID" value="ORA59576.1"/>
    <property type="molecule type" value="Genomic_DNA"/>
</dbReference>
<sequence>MWTVTSGPVPQLVAGELVRSMPYMHAFTSAIRTRLSEEKADPQLGWARAVFSGHEGLAAMGGIA</sequence>
<organism evidence="1 2">
    <name type="scientific">Mycolicibacterium elephantis</name>
    <dbReference type="NCBI Taxonomy" id="81858"/>
    <lineage>
        <taxon>Bacteria</taxon>
        <taxon>Bacillati</taxon>
        <taxon>Actinomycetota</taxon>
        <taxon>Actinomycetes</taxon>
        <taxon>Mycobacteriales</taxon>
        <taxon>Mycobacteriaceae</taxon>
        <taxon>Mycolicibacterium</taxon>
    </lineage>
</organism>
<proteinExistence type="predicted"/>
<dbReference type="Proteomes" id="UP000192772">
    <property type="component" value="Unassembled WGS sequence"/>
</dbReference>